<feature type="domain" description="RING-type" evidence="15">
    <location>
        <begin position="115"/>
        <end position="157"/>
    </location>
</feature>
<dbReference type="Gene3D" id="3.30.40.10">
    <property type="entry name" value="Zinc/RING finger domain, C3HC4 (zinc finger)"/>
    <property type="match status" value="1"/>
</dbReference>
<reference evidence="16" key="2">
    <citation type="submission" date="2023-06" db="EMBL/GenBank/DDBJ databases">
        <authorList>
            <person name="Ma L."/>
            <person name="Liu K.-W."/>
            <person name="Li Z."/>
            <person name="Hsiao Y.-Y."/>
            <person name="Qi Y."/>
            <person name="Fu T."/>
            <person name="Tang G."/>
            <person name="Zhang D."/>
            <person name="Sun W.-H."/>
            <person name="Liu D.-K."/>
            <person name="Li Y."/>
            <person name="Chen G.-Z."/>
            <person name="Liu X.-D."/>
            <person name="Liao X.-Y."/>
            <person name="Jiang Y.-T."/>
            <person name="Yu X."/>
            <person name="Hao Y."/>
            <person name="Huang J."/>
            <person name="Zhao X.-W."/>
            <person name="Ke S."/>
            <person name="Chen Y.-Y."/>
            <person name="Wu W.-L."/>
            <person name="Hsu J.-L."/>
            <person name="Lin Y.-F."/>
            <person name="Huang M.-D."/>
            <person name="Li C.-Y."/>
            <person name="Huang L."/>
            <person name="Wang Z.-W."/>
            <person name="Zhao X."/>
            <person name="Zhong W.-Y."/>
            <person name="Peng D.-H."/>
            <person name="Ahmad S."/>
            <person name="Lan S."/>
            <person name="Zhang J.-S."/>
            <person name="Tsai W.-C."/>
            <person name="Van De Peer Y."/>
            <person name="Liu Z.-J."/>
        </authorList>
    </citation>
    <scope>NUCLEOTIDE SEQUENCE</scope>
    <source>
        <strain evidence="16">SCP</strain>
        <tissue evidence="16">Leaves</tissue>
    </source>
</reference>
<keyword evidence="4 14" id="KW-0812">Transmembrane</keyword>
<keyword evidence="17" id="KW-1185">Reference proteome</keyword>
<evidence type="ECO:0000256" key="14">
    <source>
        <dbReference type="SAM" id="Phobius"/>
    </source>
</evidence>
<feature type="compositionally biased region" description="Gly residues" evidence="13">
    <location>
        <begin position="288"/>
        <end position="303"/>
    </location>
</feature>
<dbReference type="CDD" id="cd16461">
    <property type="entry name" value="RING-H2_EL5-like"/>
    <property type="match status" value="1"/>
</dbReference>
<comment type="similarity">
    <text evidence="11">Belongs to the RING-type zinc finger family. ATL subfamily.</text>
</comment>
<dbReference type="InterPro" id="IPR001841">
    <property type="entry name" value="Znf_RING"/>
</dbReference>
<keyword evidence="8" id="KW-0862">Zinc</keyword>
<dbReference type="AlphaFoldDB" id="A0AAV9ADN5"/>
<keyword evidence="5" id="KW-0479">Metal-binding</keyword>
<proteinExistence type="inferred from homology"/>
<keyword evidence="6 12" id="KW-0863">Zinc-finger</keyword>
<keyword evidence="3" id="KW-0808">Transferase</keyword>
<feature type="region of interest" description="Disordered" evidence="13">
    <location>
        <begin position="1"/>
        <end position="24"/>
    </location>
</feature>
<comment type="subcellular location">
    <subcellularLocation>
        <location evidence="1">Membrane</location>
        <topology evidence="1">Single-pass membrane protein</topology>
    </subcellularLocation>
</comment>
<dbReference type="GO" id="GO:0016020">
    <property type="term" value="C:membrane"/>
    <property type="evidence" value="ECO:0007669"/>
    <property type="project" value="UniProtKB-SubCell"/>
</dbReference>
<evidence type="ECO:0000256" key="10">
    <source>
        <dbReference type="ARBA" id="ARBA00023136"/>
    </source>
</evidence>
<dbReference type="PROSITE" id="PS50089">
    <property type="entry name" value="ZF_RING_2"/>
    <property type="match status" value="1"/>
</dbReference>
<feature type="compositionally biased region" description="Pro residues" evidence="13">
    <location>
        <begin position="160"/>
        <end position="172"/>
    </location>
</feature>
<keyword evidence="10 14" id="KW-0472">Membrane</keyword>
<evidence type="ECO:0000256" key="11">
    <source>
        <dbReference type="ARBA" id="ARBA00024209"/>
    </source>
</evidence>
<dbReference type="EMBL" id="JAUJYN010000010">
    <property type="protein sequence ID" value="KAK1262272.1"/>
    <property type="molecule type" value="Genomic_DNA"/>
</dbReference>
<feature type="region of interest" description="Disordered" evidence="13">
    <location>
        <begin position="158"/>
        <end position="186"/>
    </location>
</feature>
<feature type="compositionally biased region" description="Pro residues" evidence="13">
    <location>
        <begin position="9"/>
        <end position="21"/>
    </location>
</feature>
<evidence type="ECO:0000256" key="9">
    <source>
        <dbReference type="ARBA" id="ARBA00022989"/>
    </source>
</evidence>
<feature type="region of interest" description="Disordered" evidence="13">
    <location>
        <begin position="69"/>
        <end position="90"/>
    </location>
</feature>
<evidence type="ECO:0000256" key="12">
    <source>
        <dbReference type="PROSITE-ProRule" id="PRU00175"/>
    </source>
</evidence>
<feature type="transmembrane region" description="Helical" evidence="14">
    <location>
        <begin position="34"/>
        <end position="55"/>
    </location>
</feature>
<comment type="pathway">
    <text evidence="2">Protein modification; protein ubiquitination.</text>
</comment>
<evidence type="ECO:0000256" key="1">
    <source>
        <dbReference type="ARBA" id="ARBA00004167"/>
    </source>
</evidence>
<dbReference type="Proteomes" id="UP001179952">
    <property type="component" value="Unassembled WGS sequence"/>
</dbReference>
<evidence type="ECO:0000313" key="16">
    <source>
        <dbReference type="EMBL" id="KAK1262272.1"/>
    </source>
</evidence>
<comment type="caution">
    <text evidence="16">The sequence shown here is derived from an EMBL/GenBank/DDBJ whole genome shotgun (WGS) entry which is preliminary data.</text>
</comment>
<protein>
    <submittedName>
        <fullName evidence="16">E3 ubiquitin-protein ligase ATL4</fullName>
    </submittedName>
</protein>
<evidence type="ECO:0000256" key="4">
    <source>
        <dbReference type="ARBA" id="ARBA00022692"/>
    </source>
</evidence>
<evidence type="ECO:0000256" key="8">
    <source>
        <dbReference type="ARBA" id="ARBA00022833"/>
    </source>
</evidence>
<dbReference type="InterPro" id="IPR013083">
    <property type="entry name" value="Znf_RING/FYVE/PHD"/>
</dbReference>
<dbReference type="GO" id="GO:0016740">
    <property type="term" value="F:transferase activity"/>
    <property type="evidence" value="ECO:0007669"/>
    <property type="project" value="UniProtKB-KW"/>
</dbReference>
<dbReference type="Pfam" id="PF13639">
    <property type="entry name" value="zf-RING_2"/>
    <property type="match status" value="1"/>
</dbReference>
<accession>A0AAV9ADN5</accession>
<evidence type="ECO:0000256" key="2">
    <source>
        <dbReference type="ARBA" id="ARBA00004906"/>
    </source>
</evidence>
<reference evidence="16" key="1">
    <citation type="journal article" date="2023" name="Nat. Commun.">
        <title>Diploid and tetraploid genomes of Acorus and the evolution of monocots.</title>
        <authorList>
            <person name="Ma L."/>
            <person name="Liu K.W."/>
            <person name="Li Z."/>
            <person name="Hsiao Y.Y."/>
            <person name="Qi Y."/>
            <person name="Fu T."/>
            <person name="Tang G.D."/>
            <person name="Zhang D."/>
            <person name="Sun W.H."/>
            <person name="Liu D.K."/>
            <person name="Li Y."/>
            <person name="Chen G.Z."/>
            <person name="Liu X.D."/>
            <person name="Liao X.Y."/>
            <person name="Jiang Y.T."/>
            <person name="Yu X."/>
            <person name="Hao Y."/>
            <person name="Huang J."/>
            <person name="Zhao X.W."/>
            <person name="Ke S."/>
            <person name="Chen Y.Y."/>
            <person name="Wu W.L."/>
            <person name="Hsu J.L."/>
            <person name="Lin Y.F."/>
            <person name="Huang M.D."/>
            <person name="Li C.Y."/>
            <person name="Huang L."/>
            <person name="Wang Z.W."/>
            <person name="Zhao X."/>
            <person name="Zhong W.Y."/>
            <person name="Peng D.H."/>
            <person name="Ahmad S."/>
            <person name="Lan S."/>
            <person name="Zhang J.S."/>
            <person name="Tsai W.C."/>
            <person name="Van de Peer Y."/>
            <person name="Liu Z.J."/>
        </authorList>
    </citation>
    <scope>NUCLEOTIDE SEQUENCE</scope>
    <source>
        <strain evidence="16">SCP</strain>
    </source>
</reference>
<name>A0AAV9ADN5_ACOGR</name>
<evidence type="ECO:0000256" key="3">
    <source>
        <dbReference type="ARBA" id="ARBA00022679"/>
    </source>
</evidence>
<dbReference type="PANTHER" id="PTHR45768">
    <property type="entry name" value="E3 UBIQUITIN-PROTEIN LIGASE RNF13-LIKE"/>
    <property type="match status" value="1"/>
</dbReference>
<dbReference type="SMART" id="SM00184">
    <property type="entry name" value="RING"/>
    <property type="match status" value="1"/>
</dbReference>
<sequence length="335" mass="34440">MLTLYDSFSPPPPPPPPPPAALPGGAGGALSPSLLIIAALLLFVIAASAFLHLLLRCLERPSSAAAVSTVSAASSDGPKDPPPPPPSSLTDSLPLFSLSALASAQRPSSAAPFDCAVCLSRFAADDRLRLLPSCGHAFHSQCIDTWLSSASTCPLCRSPIEPPNPPPPPPNQPEISPSPSILRGGSGGGSFRIEIGSVSRRRRPPGSSGRSYSIGSFEYVVEDAEVVAAAEPAPPHRAAKAEPESSAAEEVAEAVGGGGRGWLRDYLDRVVSSASSSFRVSRRWSFRSGGGDGGDGGDGVGDGGGRDLEGNRSGGGDESGSYYYESFYRWLTTGA</sequence>
<keyword evidence="9 14" id="KW-1133">Transmembrane helix</keyword>
<dbReference type="PANTHER" id="PTHR45768:SF16">
    <property type="entry name" value="E3 UBIQUITIN-PROTEIN LIGASE ATL4"/>
    <property type="match status" value="1"/>
</dbReference>
<feature type="region of interest" description="Disordered" evidence="13">
    <location>
        <begin position="285"/>
        <end position="321"/>
    </location>
</feature>
<evidence type="ECO:0000313" key="17">
    <source>
        <dbReference type="Proteomes" id="UP001179952"/>
    </source>
</evidence>
<evidence type="ECO:0000256" key="7">
    <source>
        <dbReference type="ARBA" id="ARBA00022786"/>
    </source>
</evidence>
<organism evidence="16 17">
    <name type="scientific">Acorus gramineus</name>
    <name type="common">Dwarf sweet flag</name>
    <dbReference type="NCBI Taxonomy" id="55184"/>
    <lineage>
        <taxon>Eukaryota</taxon>
        <taxon>Viridiplantae</taxon>
        <taxon>Streptophyta</taxon>
        <taxon>Embryophyta</taxon>
        <taxon>Tracheophyta</taxon>
        <taxon>Spermatophyta</taxon>
        <taxon>Magnoliopsida</taxon>
        <taxon>Liliopsida</taxon>
        <taxon>Acoraceae</taxon>
        <taxon>Acorus</taxon>
    </lineage>
</organism>
<evidence type="ECO:0000256" key="13">
    <source>
        <dbReference type="SAM" id="MobiDB-lite"/>
    </source>
</evidence>
<evidence type="ECO:0000256" key="6">
    <source>
        <dbReference type="ARBA" id="ARBA00022771"/>
    </source>
</evidence>
<keyword evidence="7" id="KW-0833">Ubl conjugation pathway</keyword>
<dbReference type="GO" id="GO:0008270">
    <property type="term" value="F:zinc ion binding"/>
    <property type="evidence" value="ECO:0007669"/>
    <property type="project" value="UniProtKB-KW"/>
</dbReference>
<dbReference type="SUPFAM" id="SSF57850">
    <property type="entry name" value="RING/U-box"/>
    <property type="match status" value="1"/>
</dbReference>
<evidence type="ECO:0000259" key="15">
    <source>
        <dbReference type="PROSITE" id="PS50089"/>
    </source>
</evidence>
<gene>
    <name evidence="16" type="ORF">QJS04_geneDACA008721</name>
</gene>
<dbReference type="GO" id="GO:0016567">
    <property type="term" value="P:protein ubiquitination"/>
    <property type="evidence" value="ECO:0007669"/>
    <property type="project" value="TreeGrafter"/>
</dbReference>
<evidence type="ECO:0000256" key="5">
    <source>
        <dbReference type="ARBA" id="ARBA00022723"/>
    </source>
</evidence>